<dbReference type="HOGENOM" id="CLU_559212_0_0_1"/>
<reference evidence="3" key="2">
    <citation type="submission" date="2015-01" db="EMBL/GenBank/DDBJ databases">
        <title>Evolutionary Origins and Diversification of the Mycorrhizal Mutualists.</title>
        <authorList>
            <consortium name="DOE Joint Genome Institute"/>
            <consortium name="Mycorrhizal Genomics Consortium"/>
            <person name="Kohler A."/>
            <person name="Kuo A."/>
            <person name="Nagy L.G."/>
            <person name="Floudas D."/>
            <person name="Copeland A."/>
            <person name="Barry K.W."/>
            <person name="Cichocki N."/>
            <person name="Veneault-Fourrey C."/>
            <person name="LaButti K."/>
            <person name="Lindquist E.A."/>
            <person name="Lipzen A."/>
            <person name="Lundell T."/>
            <person name="Morin E."/>
            <person name="Murat C."/>
            <person name="Riley R."/>
            <person name="Ohm R."/>
            <person name="Sun H."/>
            <person name="Tunlid A."/>
            <person name="Henrissat B."/>
            <person name="Grigoriev I.V."/>
            <person name="Hibbett D.S."/>
            <person name="Martin F."/>
        </authorList>
    </citation>
    <scope>NUCLEOTIDE SEQUENCE [LARGE SCALE GENOMIC DNA]</scope>
    <source>
        <strain evidence="3">MUT 4182</strain>
    </source>
</reference>
<dbReference type="EMBL" id="KN823054">
    <property type="protein sequence ID" value="KIO24805.1"/>
    <property type="molecule type" value="Genomic_DNA"/>
</dbReference>
<gene>
    <name evidence="2" type="ORF">M407DRAFT_25856</name>
</gene>
<dbReference type="Proteomes" id="UP000054248">
    <property type="component" value="Unassembled WGS sequence"/>
</dbReference>
<reference evidence="2 3" key="1">
    <citation type="submission" date="2014-04" db="EMBL/GenBank/DDBJ databases">
        <authorList>
            <consortium name="DOE Joint Genome Institute"/>
            <person name="Kuo A."/>
            <person name="Girlanda M."/>
            <person name="Perotto S."/>
            <person name="Kohler A."/>
            <person name="Nagy L.G."/>
            <person name="Floudas D."/>
            <person name="Copeland A."/>
            <person name="Barry K.W."/>
            <person name="Cichocki N."/>
            <person name="Veneault-Fourrey C."/>
            <person name="LaButti K."/>
            <person name="Lindquist E.A."/>
            <person name="Lipzen A."/>
            <person name="Lundell T."/>
            <person name="Morin E."/>
            <person name="Murat C."/>
            <person name="Sun H."/>
            <person name="Tunlid A."/>
            <person name="Henrissat B."/>
            <person name="Grigoriev I.V."/>
            <person name="Hibbett D.S."/>
            <person name="Martin F."/>
            <person name="Nordberg H.P."/>
            <person name="Cantor M.N."/>
            <person name="Hua S.X."/>
        </authorList>
    </citation>
    <scope>NUCLEOTIDE SEQUENCE [LARGE SCALE GENOMIC DNA]</scope>
    <source>
        <strain evidence="2 3">MUT 4182</strain>
    </source>
</reference>
<feature type="compositionally biased region" description="Low complexity" evidence="1">
    <location>
        <begin position="59"/>
        <end position="68"/>
    </location>
</feature>
<feature type="region of interest" description="Disordered" evidence="1">
    <location>
        <begin position="50"/>
        <end position="114"/>
    </location>
</feature>
<name>A0A0C3Q6A0_9AGAM</name>
<proteinExistence type="predicted"/>
<evidence type="ECO:0000256" key="1">
    <source>
        <dbReference type="SAM" id="MobiDB-lite"/>
    </source>
</evidence>
<evidence type="ECO:0000313" key="2">
    <source>
        <dbReference type="EMBL" id="KIO24805.1"/>
    </source>
</evidence>
<dbReference type="AlphaFoldDB" id="A0A0C3Q6A0"/>
<dbReference type="OrthoDB" id="3228192at2759"/>
<accession>A0A0C3Q6A0</accession>
<feature type="compositionally biased region" description="Basic residues" evidence="1">
    <location>
        <begin position="88"/>
        <end position="100"/>
    </location>
</feature>
<keyword evidence="3" id="KW-1185">Reference proteome</keyword>
<organism evidence="2 3">
    <name type="scientific">Tulasnella calospora MUT 4182</name>
    <dbReference type="NCBI Taxonomy" id="1051891"/>
    <lineage>
        <taxon>Eukaryota</taxon>
        <taxon>Fungi</taxon>
        <taxon>Dikarya</taxon>
        <taxon>Basidiomycota</taxon>
        <taxon>Agaricomycotina</taxon>
        <taxon>Agaricomycetes</taxon>
        <taxon>Cantharellales</taxon>
        <taxon>Tulasnellaceae</taxon>
        <taxon>Tulasnella</taxon>
    </lineage>
</organism>
<protein>
    <submittedName>
        <fullName evidence="2">Uncharacterized protein</fullName>
    </submittedName>
</protein>
<evidence type="ECO:0000313" key="3">
    <source>
        <dbReference type="Proteomes" id="UP000054248"/>
    </source>
</evidence>
<sequence>MAALHTERHAKHTNMQLLLVVGLLRHKPKNVDIHEYCTFLKSRYGRIHPDSSEPIPVASQQLGQQLSQTSDAPVVAEQAPKETESNAKPKRKKPNPKKRQNQNSKQDGSSRLKVCPGEIEGSITLVENPASPPESINNVPDDPVTNPVFFHTMDILAKEREVSVEDAKLLYKLGSCRANIRQRPSTLTGEAGPAAASYPLSEAIRILGKILNSVIAHVQIVLDPESPLRVGPRPPQQQDLRTRVEALQVAIFGLLDVIKDSKGTDSRDSVSDESCLGTRLASAIVQPTMAAFNAVSVATWSQASPGDDQRSFYSSFMLLLYGIMAIILEPSQWSEASGSTLWIVASAAANSGIQQIQDLIRVDPTAASSSSTEDVLQQEVASLNSDRSEEWCAVRREAIRLLCSVLQLAFPVICHLSSPSYAEASEDEGTTEMERRAGVRKGLVKSIVDLTTNEVERAENEGTMQSPFRRLDDEEWYLILRMGDLLLD</sequence>